<sequence>MRWMKLLLPALVGMTLAADQPSATFSSFNDWLGAETRGVRIGADGRLTLAPSLRRVAQLPEGVIWSAVPDGTGGAYLSAGTEGKIFRYSGGQVRPVGQVKGGIVFAMARLGQDLILAPTGEGKLLRMTANGDVKPFADIEAKVVWSLAVDGDNVLAAGGAERGAVLVQAREGSSRLLASLPDETAFTALAPDGQGGWYLGSHGRGLVLRYSRQGDRLETLMDTPFEEVRALAVVDGQLYIGADNGLTPKFSTGQLERREGYLQAAETGAAMRSAVLRMDRDRVPETLWQSAQSQVYALMAWKGQLLVGTGNRSRIFGIPLGTERRNDPFASLQELGTAQATAFLPSGGDMLVVGSNPAELHLLSEAQATEGTLESRIIQGAPLADWGRAYLTSEQPQGTNVELQFRTGSTETPDATWSPWTPPLRSGERPALPPARCAQFRLRLTSTRGGATPVVEGVDLHWAPRNLAPVWAGVDIMPPGLVITRNAPPDDIGIERVPLSTQKLIPALGYAGAEKRSFRRGGQSFVFHVNDPNGDALAFDIRLLPEHGSPMALEKGWKERFFTFDTLPVPDGRYRLEVTASDAPSAPFNAALTSLWVTPPFLVDHTPPAIAELTAVPEGGGLRVKFTARDETSLLKEAAVSADGEHWLQIAPEDRVFDQQEERFDVLVPRDQVRGDRILVKAVDQNNNEQTASVSVGGAGKAR</sequence>
<dbReference type="RefSeq" id="WP_285722502.1">
    <property type="nucleotide sequence ID" value="NZ_BSDD01000001.1"/>
</dbReference>
<organism evidence="3 4">
    <name type="scientific">Geothrix rubra</name>
    <dbReference type="NCBI Taxonomy" id="2927977"/>
    <lineage>
        <taxon>Bacteria</taxon>
        <taxon>Pseudomonadati</taxon>
        <taxon>Acidobacteriota</taxon>
        <taxon>Holophagae</taxon>
        <taxon>Holophagales</taxon>
        <taxon>Holophagaceae</taxon>
        <taxon>Geothrix</taxon>
    </lineage>
</organism>
<name>A0ABQ5Q356_9BACT</name>
<comment type="caution">
    <text evidence="3">The sequence shown here is derived from an EMBL/GenBank/DDBJ whole genome shotgun (WGS) entry which is preliminary data.</text>
</comment>
<accession>A0ABQ5Q356</accession>
<evidence type="ECO:0000313" key="4">
    <source>
        <dbReference type="Proteomes" id="UP001165089"/>
    </source>
</evidence>
<protein>
    <recommendedName>
        <fullName evidence="5">WD40 repeat domain-containing protein</fullName>
    </recommendedName>
</protein>
<feature type="signal peptide" evidence="2">
    <location>
        <begin position="1"/>
        <end position="17"/>
    </location>
</feature>
<feature type="compositionally biased region" description="Polar residues" evidence="1">
    <location>
        <begin position="409"/>
        <end position="419"/>
    </location>
</feature>
<keyword evidence="2" id="KW-0732">Signal</keyword>
<proteinExistence type="predicted"/>
<dbReference type="SUPFAM" id="SSF63829">
    <property type="entry name" value="Calcium-dependent phosphotriesterase"/>
    <property type="match status" value="1"/>
</dbReference>
<dbReference type="Gene3D" id="2.80.10.50">
    <property type="match status" value="1"/>
</dbReference>
<feature type="chain" id="PRO_5046141847" description="WD40 repeat domain-containing protein" evidence="2">
    <location>
        <begin position="18"/>
        <end position="703"/>
    </location>
</feature>
<reference evidence="3 4" key="1">
    <citation type="journal article" date="2023" name="Antonie Van Leeuwenhoek">
        <title>Mesoterricola silvestris gen. nov., sp. nov., Mesoterricola sediminis sp. nov., Geothrix oryzae sp. nov., Geothrix edaphica sp. nov., Geothrix rubra sp. nov., and Geothrix limicola sp. nov., six novel members of Acidobacteriota isolated from soils.</title>
        <authorList>
            <person name="Itoh H."/>
            <person name="Sugisawa Y."/>
            <person name="Mise K."/>
            <person name="Xu Z."/>
            <person name="Kuniyasu M."/>
            <person name="Ushijima N."/>
            <person name="Kawano K."/>
            <person name="Kobayashi E."/>
            <person name="Shiratori Y."/>
            <person name="Masuda Y."/>
            <person name="Senoo K."/>
        </authorList>
    </citation>
    <scope>NUCLEOTIDE SEQUENCE [LARGE SCALE GENOMIC DNA]</scope>
    <source>
        <strain evidence="3 4">Red803</strain>
    </source>
</reference>
<dbReference type="Proteomes" id="UP001165089">
    <property type="component" value="Unassembled WGS sequence"/>
</dbReference>
<keyword evidence="4" id="KW-1185">Reference proteome</keyword>
<evidence type="ECO:0008006" key="5">
    <source>
        <dbReference type="Google" id="ProtNLM"/>
    </source>
</evidence>
<gene>
    <name evidence="3" type="ORF">GETHPA_03980</name>
</gene>
<evidence type="ECO:0000256" key="2">
    <source>
        <dbReference type="SAM" id="SignalP"/>
    </source>
</evidence>
<feature type="region of interest" description="Disordered" evidence="1">
    <location>
        <begin position="409"/>
        <end position="432"/>
    </location>
</feature>
<evidence type="ECO:0000313" key="3">
    <source>
        <dbReference type="EMBL" id="GLH68865.1"/>
    </source>
</evidence>
<evidence type="ECO:0000256" key="1">
    <source>
        <dbReference type="SAM" id="MobiDB-lite"/>
    </source>
</evidence>
<dbReference type="EMBL" id="BSDD01000001">
    <property type="protein sequence ID" value="GLH68865.1"/>
    <property type="molecule type" value="Genomic_DNA"/>
</dbReference>